<evidence type="ECO:0000259" key="2">
    <source>
        <dbReference type="Pfam" id="PF02342"/>
    </source>
</evidence>
<dbReference type="AlphaFoldDB" id="A0A177HVI4"/>
<dbReference type="OrthoDB" id="3851702at2"/>
<dbReference type="CDD" id="cd06974">
    <property type="entry name" value="TerD_like"/>
    <property type="match status" value="1"/>
</dbReference>
<dbReference type="STRING" id="1716141.STSP_19410"/>
<evidence type="ECO:0000256" key="1">
    <source>
        <dbReference type="ARBA" id="ARBA00008775"/>
    </source>
</evidence>
<keyword evidence="4" id="KW-1185">Reference proteome</keyword>
<proteinExistence type="inferred from homology"/>
<gene>
    <name evidence="3" type="primary">yceD_6</name>
    <name evidence="3" type="ORF">STSP_19410</name>
</gene>
<dbReference type="PATRIC" id="fig|1716141.3.peg.2037"/>
<dbReference type="InterPro" id="IPR051324">
    <property type="entry name" value="Stress/Tellurium_Resist"/>
</dbReference>
<evidence type="ECO:0000313" key="4">
    <source>
        <dbReference type="Proteomes" id="UP000077381"/>
    </source>
</evidence>
<feature type="domain" description="TerD" evidence="2">
    <location>
        <begin position="5"/>
        <end position="163"/>
    </location>
</feature>
<evidence type="ECO:0000313" key="3">
    <source>
        <dbReference type="EMBL" id="OAH14680.1"/>
    </source>
</evidence>
<reference evidence="3 4" key="1">
    <citation type="submission" date="2015-12" db="EMBL/GenBank/DDBJ databases">
        <title>Genome sequence of Streptomyces sp. G25.</title>
        <authorList>
            <person name="Poehlein A."/>
            <person name="Roettig A."/>
            <person name="Hiessl S."/>
            <person name="Hauschild P."/>
            <person name="Schauer J."/>
            <person name="Madkour M.H."/>
            <person name="Al-Ansari A.M."/>
            <person name="Almakishah N.H."/>
            <person name="Steinbuechel A."/>
            <person name="Daniel R."/>
        </authorList>
    </citation>
    <scope>NUCLEOTIDE SEQUENCE [LARGE SCALE GENOMIC DNA]</scope>
    <source>
        <strain evidence="4">G25(2015)</strain>
    </source>
</reference>
<dbReference type="EMBL" id="LOHS01000058">
    <property type="protein sequence ID" value="OAH14680.1"/>
    <property type="molecule type" value="Genomic_DNA"/>
</dbReference>
<dbReference type="PANTHER" id="PTHR32097">
    <property type="entry name" value="CAMP-BINDING PROTEIN 1-RELATED"/>
    <property type="match status" value="1"/>
</dbReference>
<organism evidence="3 4">
    <name type="scientific">Streptomyces jeddahensis</name>
    <dbReference type="NCBI Taxonomy" id="1716141"/>
    <lineage>
        <taxon>Bacteria</taxon>
        <taxon>Bacillati</taxon>
        <taxon>Actinomycetota</taxon>
        <taxon>Actinomycetes</taxon>
        <taxon>Kitasatosporales</taxon>
        <taxon>Streptomycetaceae</taxon>
        <taxon>Streptomyces</taxon>
    </lineage>
</organism>
<dbReference type="RefSeq" id="WP_067274717.1">
    <property type="nucleotide sequence ID" value="NZ_LOHS01000058.1"/>
</dbReference>
<protein>
    <submittedName>
        <fullName evidence="3">General stress protein 16U</fullName>
    </submittedName>
</protein>
<sequence>MASLNKGLKKVDVRLRWDPSPLGRPPHDLDIVAATYTADEPYGKPSYVVHFGSRSPDGTITLSRDSRTGQGFGSDEVMVLELERLAAGYARVVVGVVIQQRSGERTFQDIANPRVVIAEGPMELAADDFARVADSTAATVAEFTRDASGEWELHEALRGFDGNPESFATVMGSRS</sequence>
<dbReference type="Proteomes" id="UP000077381">
    <property type="component" value="Unassembled WGS sequence"/>
</dbReference>
<dbReference type="Gene3D" id="2.60.60.30">
    <property type="entry name" value="sav2460 like domains"/>
    <property type="match status" value="1"/>
</dbReference>
<accession>A0A177HVI4</accession>
<dbReference type="Pfam" id="PF02342">
    <property type="entry name" value="TerD"/>
    <property type="match status" value="1"/>
</dbReference>
<dbReference type="InterPro" id="IPR003325">
    <property type="entry name" value="TerD"/>
</dbReference>
<name>A0A177HVI4_9ACTN</name>
<comment type="similarity">
    <text evidence="1">Belongs to the CAPAB/TerDEXZ family.</text>
</comment>
<dbReference type="PANTHER" id="PTHR32097:SF4">
    <property type="entry name" value="GENERAL STRESS PROTEIN 16U"/>
    <property type="match status" value="1"/>
</dbReference>
<comment type="caution">
    <text evidence="3">The sequence shown here is derived from an EMBL/GenBank/DDBJ whole genome shotgun (WGS) entry which is preliminary data.</text>
</comment>